<gene>
    <name evidence="2" type="ORF">PXEA_LOCUS20454</name>
</gene>
<dbReference type="EMBL" id="CAAALY010084274">
    <property type="protein sequence ID" value="VEL27014.1"/>
    <property type="molecule type" value="Genomic_DNA"/>
</dbReference>
<accession>A0A3S5FER3</accession>
<dbReference type="AlphaFoldDB" id="A0A3S5FER3"/>
<dbReference type="Proteomes" id="UP000784294">
    <property type="component" value="Unassembled WGS sequence"/>
</dbReference>
<proteinExistence type="predicted"/>
<protein>
    <submittedName>
        <fullName evidence="2">Uncharacterized protein</fullName>
    </submittedName>
</protein>
<keyword evidence="3" id="KW-1185">Reference proteome</keyword>
<feature type="compositionally biased region" description="Polar residues" evidence="1">
    <location>
        <begin position="57"/>
        <end position="72"/>
    </location>
</feature>
<evidence type="ECO:0000313" key="3">
    <source>
        <dbReference type="Proteomes" id="UP000784294"/>
    </source>
</evidence>
<feature type="compositionally biased region" description="Low complexity" evidence="1">
    <location>
        <begin position="42"/>
        <end position="56"/>
    </location>
</feature>
<organism evidence="2 3">
    <name type="scientific">Protopolystoma xenopodis</name>
    <dbReference type="NCBI Taxonomy" id="117903"/>
    <lineage>
        <taxon>Eukaryota</taxon>
        <taxon>Metazoa</taxon>
        <taxon>Spiralia</taxon>
        <taxon>Lophotrochozoa</taxon>
        <taxon>Platyhelminthes</taxon>
        <taxon>Monogenea</taxon>
        <taxon>Polyopisthocotylea</taxon>
        <taxon>Polystomatidea</taxon>
        <taxon>Polystomatidae</taxon>
        <taxon>Protopolystoma</taxon>
    </lineage>
</organism>
<feature type="non-terminal residue" evidence="2">
    <location>
        <position position="1"/>
    </location>
</feature>
<evidence type="ECO:0000256" key="1">
    <source>
        <dbReference type="SAM" id="MobiDB-lite"/>
    </source>
</evidence>
<reference evidence="2" key="1">
    <citation type="submission" date="2018-11" db="EMBL/GenBank/DDBJ databases">
        <authorList>
            <consortium name="Pathogen Informatics"/>
        </authorList>
    </citation>
    <scope>NUCLEOTIDE SEQUENCE</scope>
</reference>
<sequence>MRPIKSLLQHDQVAKRVISFSRISDHHVSICIADTYPAAYSRLSTSPESSRPTSPLGSTSAVSWSDVTTAPPNYTERRRQGRRFPYDSLLPVPLSQRNLGRVLNSDAVSACTSDAAQLNSRQNSQLSLASEESQAHQCAVGEDPLSACRLPPITGILGISQAGRLSASSSYSPPSHPFSSYLTYTKRDSKATRLIVASDRDVSSSLKALASNSLIPMWRGHVNSAGPEVPRKTSLCESSLHTEGVEIAPNLTAVAANTEDPRALLMTAKEEYIVAA</sequence>
<feature type="region of interest" description="Disordered" evidence="1">
    <location>
        <begin position="42"/>
        <end position="81"/>
    </location>
</feature>
<comment type="caution">
    <text evidence="2">The sequence shown here is derived from an EMBL/GenBank/DDBJ whole genome shotgun (WGS) entry which is preliminary data.</text>
</comment>
<name>A0A3S5FER3_9PLAT</name>
<evidence type="ECO:0000313" key="2">
    <source>
        <dbReference type="EMBL" id="VEL27014.1"/>
    </source>
</evidence>